<dbReference type="RefSeq" id="YP_010087372.1">
    <property type="nucleotide sequence ID" value="NC_055553.1"/>
</dbReference>
<evidence type="ECO:0000256" key="11">
    <source>
        <dbReference type="ARBA" id="ARBA00022801"/>
    </source>
</evidence>
<dbReference type="KEGG" id="vg:65102659"/>
<evidence type="ECO:0000256" key="4">
    <source>
        <dbReference type="ARBA" id="ARBA00022679"/>
    </source>
</evidence>
<keyword evidence="7" id="KW-0540">Nuclease</keyword>
<evidence type="ECO:0000256" key="17">
    <source>
        <dbReference type="ARBA" id="ARBA00049943"/>
    </source>
</evidence>
<protein>
    <submittedName>
        <fullName evidence="19">Replication initiator protein</fullName>
    </submittedName>
</protein>
<dbReference type="GO" id="GO:0042025">
    <property type="term" value="C:host cell nucleus"/>
    <property type="evidence" value="ECO:0007669"/>
    <property type="project" value="UniProtKB-SubCell"/>
</dbReference>
<keyword evidence="6" id="KW-0235">DNA replication</keyword>
<evidence type="ECO:0000259" key="18">
    <source>
        <dbReference type="PROSITE" id="PS52020"/>
    </source>
</evidence>
<dbReference type="GO" id="GO:0003723">
    <property type="term" value="F:RNA binding"/>
    <property type="evidence" value="ECO:0007669"/>
    <property type="project" value="InterPro"/>
</dbReference>
<evidence type="ECO:0000256" key="14">
    <source>
        <dbReference type="ARBA" id="ARBA00023268"/>
    </source>
</evidence>
<dbReference type="GO" id="GO:0000166">
    <property type="term" value="F:nucleotide binding"/>
    <property type="evidence" value="ECO:0007669"/>
    <property type="project" value="UniProtKB-KW"/>
</dbReference>
<keyword evidence="20" id="KW-1185">Reference proteome</keyword>
<evidence type="ECO:0000256" key="15">
    <source>
        <dbReference type="ARBA" id="ARBA00046883"/>
    </source>
</evidence>
<evidence type="ECO:0000256" key="5">
    <source>
        <dbReference type="ARBA" id="ARBA00022695"/>
    </source>
</evidence>
<comment type="catalytic activity">
    <reaction evidence="16">
        <text>ATP + H2O = ADP + phosphate + H(+)</text>
        <dbReference type="Rhea" id="RHEA:13065"/>
        <dbReference type="ChEBI" id="CHEBI:15377"/>
        <dbReference type="ChEBI" id="CHEBI:15378"/>
        <dbReference type="ChEBI" id="CHEBI:30616"/>
        <dbReference type="ChEBI" id="CHEBI:43474"/>
        <dbReference type="ChEBI" id="CHEBI:456216"/>
    </reaction>
</comment>
<sequence>MSSRARRWCFTLNYRSEEEAAQLVQRIESLDPTYAIVGDETAPTTGQRHLQGFIHLKGAGKSLQALKTALRNDTVHLERAQGSDLQNRDYCSKEQVRFEHGIATRAGCKRRLLERFAEDPDDLLLEDPGGYRRCVAHRHAVEWREWATARDFPYPLHDWQHEVLAAIEEPPDDRTIIWVCGRSGGEGKSVFGKFLGLKPDWFYTCGGSKKDILYQYIENPKRHVIMDFPRCTDTYMNYAVLECMKNRAFSSDKYEPLSYLGFDNIHVIVLSNVLPDYFKISEDRIKLINI</sequence>
<keyword evidence="12" id="KW-0190">Covalent protein-DNA linkage</keyword>
<keyword evidence="4" id="KW-0808">Transferase</keyword>
<evidence type="ECO:0000256" key="3">
    <source>
        <dbReference type="ARBA" id="ARBA00006649"/>
    </source>
</evidence>
<evidence type="ECO:0000313" key="20">
    <source>
        <dbReference type="Proteomes" id="UP000680214"/>
    </source>
</evidence>
<name>A0A2R4N9B6_9VIRU</name>
<evidence type="ECO:0000256" key="13">
    <source>
        <dbReference type="ARBA" id="ARBA00023125"/>
    </source>
</evidence>
<dbReference type="GO" id="GO:0046872">
    <property type="term" value="F:metal ion binding"/>
    <property type="evidence" value="ECO:0007669"/>
    <property type="project" value="UniProtKB-KW"/>
</dbReference>
<dbReference type="Proteomes" id="UP000680214">
    <property type="component" value="Segment"/>
</dbReference>
<evidence type="ECO:0000256" key="6">
    <source>
        <dbReference type="ARBA" id="ARBA00022705"/>
    </source>
</evidence>
<evidence type="ECO:0000256" key="16">
    <source>
        <dbReference type="ARBA" id="ARBA00049360"/>
    </source>
</evidence>
<feature type="domain" description="CRESS-DNA virus Rep endonuclease" evidence="18">
    <location>
        <begin position="2"/>
        <end position="103"/>
    </location>
</feature>
<evidence type="ECO:0000313" key="19">
    <source>
        <dbReference type="EMBL" id="AVX29431.1"/>
    </source>
</evidence>
<keyword evidence="13" id="KW-0238">DNA-binding</keyword>
<dbReference type="GO" id="GO:0003724">
    <property type="term" value="F:RNA helicase activity"/>
    <property type="evidence" value="ECO:0007669"/>
    <property type="project" value="InterPro"/>
</dbReference>
<keyword evidence="14" id="KW-0511">Multifunctional enzyme</keyword>
<evidence type="ECO:0000256" key="8">
    <source>
        <dbReference type="ARBA" id="ARBA00022723"/>
    </source>
</evidence>
<comment type="similarity">
    <text evidence="3">Belongs to the nanoviridea/circoviridae replication-associated protein family.</text>
</comment>
<dbReference type="GO" id="GO:0004519">
    <property type="term" value="F:endonuclease activity"/>
    <property type="evidence" value="ECO:0007669"/>
    <property type="project" value="UniProtKB-KW"/>
</dbReference>
<dbReference type="Pfam" id="PF02407">
    <property type="entry name" value="Viral_Rep"/>
    <property type="match status" value="1"/>
</dbReference>
<comment type="function">
    <text evidence="17">Initiates and terminates the replication only of its own subviral DNA molecule. The closed circular ssDNA genome is first converted to a superhelical dsDNA. Rep binds a specific hairpin at the genome origin of replication. Introduces an endonucleolytic nick within the intergenic region of the genome, thereby initiating the rolling circle replication (RCR). Following cleavage, binds covalently to the 5'-phosphate of DNA as a tyrosyl ester. The cleavage gives rise to a free 3'-OH that serves as a primer for the cellular DNA polymerase. The polymerase synthesizes the (+) strand DNA by rolling circle mechanism. After one round of replication, a Rep-catalyzed nucleotidyl transfer reaction releases a circular single-stranded virus genome, thereby terminating the replication. Displays origin-specific DNA cleavage, nucleotidyl transferase, ATPase and helicase activities.</text>
</comment>
<dbReference type="EMBL" id="MF926430">
    <property type="protein sequence ID" value="AVX29431.1"/>
    <property type="molecule type" value="Genomic_DNA"/>
</dbReference>
<reference evidence="19" key="1">
    <citation type="journal article" date="2018" name="Sci. Rep.">
        <title>Analysis of DNAs associated with coconut foliar decay disease implicates a unique single-stranded DNA virus representing a new taxon.</title>
        <authorList>
            <person name="Gronenborn B."/>
            <person name="Randles J.W."/>
            <person name="Knierim D."/>
            <person name="Barriere Q."/>
            <person name="Vetten H.J."/>
            <person name="Warthmann N."/>
            <person name="Cornu D."/>
            <person name="Sileye T."/>
            <person name="Winter S."/>
            <person name="Timchenko T."/>
        </authorList>
    </citation>
    <scope>NUCLEOTIDE SEQUENCE</scope>
    <source>
        <strain evidence="19">CFDA5-[VU-89]</strain>
    </source>
</reference>
<dbReference type="InterPro" id="IPR000605">
    <property type="entry name" value="Helicase_SF3_ssDNA/RNA_vir"/>
</dbReference>
<dbReference type="SMR" id="A0A2R4N9B6"/>
<evidence type="ECO:0000256" key="2">
    <source>
        <dbReference type="ARBA" id="ARBA00004147"/>
    </source>
</evidence>
<accession>A0A2R4N9B6</accession>
<proteinExistence type="inferred from homology"/>
<dbReference type="GO" id="GO:0003677">
    <property type="term" value="F:DNA binding"/>
    <property type="evidence" value="ECO:0007669"/>
    <property type="project" value="UniProtKB-KW"/>
</dbReference>
<keyword evidence="11" id="KW-0378">Hydrolase</keyword>
<dbReference type="GO" id="GO:0006260">
    <property type="term" value="P:DNA replication"/>
    <property type="evidence" value="ECO:0007669"/>
    <property type="project" value="UniProtKB-KW"/>
</dbReference>
<evidence type="ECO:0000256" key="12">
    <source>
        <dbReference type="ARBA" id="ARBA00023124"/>
    </source>
</evidence>
<comment type="cofactor">
    <cofactor evidence="1">
        <name>Mn(2+)</name>
        <dbReference type="ChEBI" id="CHEBI:29035"/>
    </cofactor>
</comment>
<comment type="subcellular location">
    <subcellularLocation>
        <location evidence="2">Host nucleus</location>
    </subcellularLocation>
</comment>
<keyword evidence="10" id="KW-0255">Endonuclease</keyword>
<dbReference type="GO" id="GO:0016787">
    <property type="term" value="F:hydrolase activity"/>
    <property type="evidence" value="ECO:0007669"/>
    <property type="project" value="UniProtKB-KW"/>
</dbReference>
<dbReference type="Gene3D" id="3.40.1310.20">
    <property type="match status" value="1"/>
</dbReference>
<keyword evidence="5" id="KW-0548">Nucleotidyltransferase</keyword>
<evidence type="ECO:0000256" key="10">
    <source>
        <dbReference type="ARBA" id="ARBA00022759"/>
    </source>
</evidence>
<comment type="subunit">
    <text evidence="15">Homooligomer. Rep binds to repeated DNA motifs (iterons).</text>
</comment>
<evidence type="ECO:0000256" key="7">
    <source>
        <dbReference type="ARBA" id="ARBA00022722"/>
    </source>
</evidence>
<dbReference type="GeneID" id="65102659"/>
<evidence type="ECO:0000256" key="9">
    <source>
        <dbReference type="ARBA" id="ARBA00022741"/>
    </source>
</evidence>
<dbReference type="Pfam" id="PF00910">
    <property type="entry name" value="RNA_helicase"/>
    <property type="match status" value="1"/>
</dbReference>
<keyword evidence="9" id="KW-0547">Nucleotide-binding</keyword>
<dbReference type="PROSITE" id="PS52020">
    <property type="entry name" value="CRESS_DNA_REP"/>
    <property type="match status" value="1"/>
</dbReference>
<organism evidence="19">
    <name type="scientific">Coconut foliar decay alphasatellite 5</name>
    <dbReference type="NCBI Taxonomy" id="2161878"/>
    <lineage>
        <taxon>Viruses</taxon>
        <taxon>Viruses incertae sedis</taxon>
        <taxon>Alphasatellitidae</taxon>
        <taxon>Petromoalphasatellitinae</taxon>
        <taxon>Cocosatellite</taxon>
        <taxon>Cocosatellite popo</taxon>
    </lineage>
</organism>
<dbReference type="InterPro" id="IPR049912">
    <property type="entry name" value="CRESS_DNA_REP"/>
</dbReference>
<keyword evidence="8" id="KW-0479">Metal-binding</keyword>
<dbReference type="GO" id="GO:0016779">
    <property type="term" value="F:nucleotidyltransferase activity"/>
    <property type="evidence" value="ECO:0007669"/>
    <property type="project" value="UniProtKB-KW"/>
</dbReference>
<evidence type="ECO:0000256" key="1">
    <source>
        <dbReference type="ARBA" id="ARBA00001936"/>
    </source>
</evidence>